<dbReference type="EMBL" id="UYSU01033769">
    <property type="protein sequence ID" value="VDL92994.1"/>
    <property type="molecule type" value="Genomic_DNA"/>
</dbReference>
<keyword evidence="4" id="KW-0143">Chaperone</keyword>
<evidence type="ECO:0000313" key="7">
    <source>
        <dbReference type="Proteomes" id="UP000275846"/>
    </source>
</evidence>
<dbReference type="GO" id="GO:0051082">
    <property type="term" value="F:unfolded protein binding"/>
    <property type="evidence" value="ECO:0007669"/>
    <property type="project" value="TreeGrafter"/>
</dbReference>
<evidence type="ECO:0000256" key="1">
    <source>
        <dbReference type="ARBA" id="ARBA00004173"/>
    </source>
</evidence>
<proteinExistence type="inferred from homology"/>
<evidence type="ECO:0000256" key="2">
    <source>
        <dbReference type="ARBA" id="ARBA00007884"/>
    </source>
</evidence>
<dbReference type="Proteomes" id="UP000275846">
    <property type="component" value="Unassembled WGS sequence"/>
</dbReference>
<comment type="subcellular location">
    <subcellularLocation>
        <location evidence="1">Mitochondrion</location>
    </subcellularLocation>
</comment>
<comment type="similarity">
    <text evidence="2">Belongs to the CIA30 family.</text>
</comment>
<evidence type="ECO:0000256" key="3">
    <source>
        <dbReference type="ARBA" id="ARBA00023128"/>
    </source>
</evidence>
<evidence type="ECO:0000256" key="4">
    <source>
        <dbReference type="ARBA" id="ARBA00023186"/>
    </source>
</evidence>
<dbReference type="PANTHER" id="PTHR13194">
    <property type="entry name" value="COMPLEX I INTERMEDIATE-ASSOCIATED PROTEIN 30"/>
    <property type="match status" value="1"/>
</dbReference>
<sequence length="453" mass="51898">MWEQLAWSSHSKLMKAYKCRQDLSALGCTNDAALLINLFVRSQSARARIVDEFLKVAWQPNASSSGVVTVTTTTTATTFRMQRMHAGFIARRENAGNPLIGCVRTAFSEIDRAGGRNRGHKLEEFIRWWQRLKPWKEEWAALKRRLRRHNAGFDPTLHGQTRYIVRFPQLTDSDFKHWMVYTDASFGEGYSRAEFVRSRRPATGPTAIGQTVYSSGVSGGGSGAAYFDSRVSGDESVAMEPWEKDKHPFSITYSADRAQRLPEPASPSAYINSTLHSLKPPDDHFNAGYGLFRGFISTKVPQRGDLVRAGFAHLRSPEQTHFGFLAEYNFNPYSHLIIRYRGDGRVYRLNIHPKTWWDVFWFDFHQFPLYTRGGPYWTIAKIPFSRFYAANKGHVVDRQHHLPLTKVRMISFTLMDGIPGPFSLEIDYIGVYYDMFHTEGFAYEQYDSPGILK</sequence>
<name>A0A183SQW1_SCHSO</name>
<evidence type="ECO:0000259" key="5">
    <source>
        <dbReference type="Pfam" id="PF08547"/>
    </source>
</evidence>
<dbReference type="InterPro" id="IPR013857">
    <property type="entry name" value="NADH-UbQ_OxRdtase-assoc_prot30"/>
</dbReference>
<keyword evidence="3" id="KW-0496">Mitochondrion</keyword>
<dbReference type="SUPFAM" id="SSF49785">
    <property type="entry name" value="Galactose-binding domain-like"/>
    <property type="match status" value="1"/>
</dbReference>
<dbReference type="InterPro" id="IPR039131">
    <property type="entry name" value="NDUFAF1"/>
</dbReference>
<dbReference type="Pfam" id="PF08547">
    <property type="entry name" value="CIA30"/>
    <property type="match status" value="1"/>
</dbReference>
<dbReference type="STRING" id="70667.A0A183SQW1"/>
<reference evidence="8" key="1">
    <citation type="submission" date="2016-06" db="UniProtKB">
        <authorList>
            <consortium name="WormBaseParasite"/>
        </authorList>
    </citation>
    <scope>IDENTIFICATION</scope>
</reference>
<reference evidence="6 7" key="2">
    <citation type="submission" date="2018-11" db="EMBL/GenBank/DDBJ databases">
        <authorList>
            <consortium name="Pathogen Informatics"/>
        </authorList>
    </citation>
    <scope>NUCLEOTIDE SEQUENCE [LARGE SCALE GENOMIC DNA]</scope>
    <source>
        <strain evidence="6 7">NST_G2</strain>
    </source>
</reference>
<organism evidence="8">
    <name type="scientific">Schistocephalus solidus</name>
    <name type="common">Tapeworm</name>
    <dbReference type="NCBI Taxonomy" id="70667"/>
    <lineage>
        <taxon>Eukaryota</taxon>
        <taxon>Metazoa</taxon>
        <taxon>Spiralia</taxon>
        <taxon>Lophotrochozoa</taxon>
        <taxon>Platyhelminthes</taxon>
        <taxon>Cestoda</taxon>
        <taxon>Eucestoda</taxon>
        <taxon>Diphyllobothriidea</taxon>
        <taxon>Diphyllobothriidae</taxon>
        <taxon>Schistocephalus</taxon>
    </lineage>
</organism>
<evidence type="ECO:0000313" key="8">
    <source>
        <dbReference type="WBParaSite" id="SSLN_0000681801-mRNA-1"/>
    </source>
</evidence>
<gene>
    <name evidence="6" type="ORF">SSLN_LOCUS6609</name>
</gene>
<evidence type="ECO:0000313" key="6">
    <source>
        <dbReference type="EMBL" id="VDL92994.1"/>
    </source>
</evidence>
<dbReference type="OrthoDB" id="42561at2759"/>
<accession>A0A183SQW1</accession>
<dbReference type="GO" id="GO:0005739">
    <property type="term" value="C:mitochondrion"/>
    <property type="evidence" value="ECO:0007669"/>
    <property type="project" value="UniProtKB-SubCell"/>
</dbReference>
<dbReference type="WBParaSite" id="SSLN_0000681801-mRNA-1">
    <property type="protein sequence ID" value="SSLN_0000681801-mRNA-1"/>
    <property type="gene ID" value="SSLN_0000681801"/>
</dbReference>
<dbReference type="GO" id="GO:0006120">
    <property type="term" value="P:mitochondrial electron transport, NADH to ubiquinone"/>
    <property type="evidence" value="ECO:0007669"/>
    <property type="project" value="TreeGrafter"/>
</dbReference>
<dbReference type="PANTHER" id="PTHR13194:SF18">
    <property type="entry name" value="COMPLEX I INTERMEDIATE-ASSOCIATED PROTEIN 30, MITOCHONDRIAL"/>
    <property type="match status" value="1"/>
</dbReference>
<keyword evidence="7" id="KW-1185">Reference proteome</keyword>
<dbReference type="GO" id="GO:0032981">
    <property type="term" value="P:mitochondrial respiratory chain complex I assembly"/>
    <property type="evidence" value="ECO:0007669"/>
    <property type="project" value="TreeGrafter"/>
</dbReference>
<dbReference type="AlphaFoldDB" id="A0A183SQW1"/>
<protein>
    <submittedName>
        <fullName evidence="8">CIA30 domain-containing protein</fullName>
    </submittedName>
</protein>
<dbReference type="InterPro" id="IPR008979">
    <property type="entry name" value="Galactose-bd-like_sf"/>
</dbReference>
<feature type="domain" description="NADH:ubiquinone oxidoreductase intermediate-associated protein 30" evidence="5">
    <location>
        <begin position="287"/>
        <end position="426"/>
    </location>
</feature>